<organism evidence="3 4">
    <name type="scientific">Candidatus Borkfalkia excrementigallinarum</name>
    <dbReference type="NCBI Taxonomy" id="2838506"/>
    <lineage>
        <taxon>Bacteria</taxon>
        <taxon>Bacillati</taxon>
        <taxon>Bacillota</taxon>
        <taxon>Clostridia</taxon>
        <taxon>Christensenellales</taxon>
        <taxon>Christensenellaceae</taxon>
        <taxon>Candidatus Borkfalkia</taxon>
    </lineage>
</organism>
<evidence type="ECO:0000313" key="4">
    <source>
        <dbReference type="Proteomes" id="UP000886750"/>
    </source>
</evidence>
<dbReference type="Pfam" id="PF01464">
    <property type="entry name" value="SLT"/>
    <property type="match status" value="1"/>
</dbReference>
<sequence>MKSLKQKKYKRILILLLASLLVLGIAGIVLFYAAYIPKRYEQFVSKYAQENKIEENLIYAIIRAESSFNENAVSSSGAVGLMQLMPSTAQFICKCLGEDLDIYSANDNIRMGVWYLGYLGKKFSGQDEQLAAYNAGEGNVRRWLQDASFSSDGIALQKIPFPETEKYVRRVKKFYKYYNFFYD</sequence>
<dbReference type="AlphaFoldDB" id="A0A9D2CRZ9"/>
<feature type="transmembrane region" description="Helical" evidence="1">
    <location>
        <begin position="12"/>
        <end position="35"/>
    </location>
</feature>
<evidence type="ECO:0000259" key="2">
    <source>
        <dbReference type="Pfam" id="PF01464"/>
    </source>
</evidence>
<dbReference type="SUPFAM" id="SSF53955">
    <property type="entry name" value="Lysozyme-like"/>
    <property type="match status" value="1"/>
</dbReference>
<gene>
    <name evidence="3" type="ORF">H9729_03140</name>
</gene>
<dbReference type="EMBL" id="DXCQ01000028">
    <property type="protein sequence ID" value="HIY96660.1"/>
    <property type="molecule type" value="Genomic_DNA"/>
</dbReference>
<dbReference type="PANTHER" id="PTHR37423:SF2">
    <property type="entry name" value="MEMBRANE-BOUND LYTIC MUREIN TRANSGLYCOSYLASE C"/>
    <property type="match status" value="1"/>
</dbReference>
<evidence type="ECO:0000313" key="3">
    <source>
        <dbReference type="EMBL" id="HIY96660.1"/>
    </source>
</evidence>
<feature type="domain" description="Transglycosylase SLT" evidence="2">
    <location>
        <begin position="44"/>
        <end position="148"/>
    </location>
</feature>
<reference evidence="3" key="2">
    <citation type="submission" date="2021-04" db="EMBL/GenBank/DDBJ databases">
        <authorList>
            <person name="Gilroy R."/>
        </authorList>
    </citation>
    <scope>NUCLEOTIDE SEQUENCE</scope>
    <source>
        <strain evidence="3">1345</strain>
    </source>
</reference>
<keyword evidence="1" id="KW-1133">Transmembrane helix</keyword>
<dbReference type="PANTHER" id="PTHR37423">
    <property type="entry name" value="SOLUBLE LYTIC MUREIN TRANSGLYCOSYLASE-RELATED"/>
    <property type="match status" value="1"/>
</dbReference>
<accession>A0A9D2CRZ9</accession>
<keyword evidence="1" id="KW-0812">Transmembrane</keyword>
<dbReference type="Proteomes" id="UP000886750">
    <property type="component" value="Unassembled WGS sequence"/>
</dbReference>
<keyword evidence="1" id="KW-0472">Membrane</keyword>
<comment type="caution">
    <text evidence="3">The sequence shown here is derived from an EMBL/GenBank/DDBJ whole genome shotgun (WGS) entry which is preliminary data.</text>
</comment>
<dbReference type="InterPro" id="IPR008258">
    <property type="entry name" value="Transglycosylase_SLT_dom_1"/>
</dbReference>
<reference evidence="3" key="1">
    <citation type="journal article" date="2021" name="PeerJ">
        <title>Extensive microbial diversity within the chicken gut microbiome revealed by metagenomics and culture.</title>
        <authorList>
            <person name="Gilroy R."/>
            <person name="Ravi A."/>
            <person name="Getino M."/>
            <person name="Pursley I."/>
            <person name="Horton D.L."/>
            <person name="Alikhan N.F."/>
            <person name="Baker D."/>
            <person name="Gharbi K."/>
            <person name="Hall N."/>
            <person name="Watson M."/>
            <person name="Adriaenssens E.M."/>
            <person name="Foster-Nyarko E."/>
            <person name="Jarju S."/>
            <person name="Secka A."/>
            <person name="Antonio M."/>
            <person name="Oren A."/>
            <person name="Chaudhuri R.R."/>
            <person name="La Ragione R."/>
            <person name="Hildebrand F."/>
            <person name="Pallen M.J."/>
        </authorList>
    </citation>
    <scope>NUCLEOTIDE SEQUENCE</scope>
    <source>
        <strain evidence="3">1345</strain>
    </source>
</reference>
<proteinExistence type="predicted"/>
<dbReference type="InterPro" id="IPR023346">
    <property type="entry name" value="Lysozyme-like_dom_sf"/>
</dbReference>
<dbReference type="Gene3D" id="1.10.530.10">
    <property type="match status" value="1"/>
</dbReference>
<name>A0A9D2CRZ9_9FIRM</name>
<evidence type="ECO:0000256" key="1">
    <source>
        <dbReference type="SAM" id="Phobius"/>
    </source>
</evidence>
<dbReference type="CDD" id="cd16896">
    <property type="entry name" value="LT_Slt70-like"/>
    <property type="match status" value="1"/>
</dbReference>
<protein>
    <submittedName>
        <fullName evidence="3">Lytic transglycosylase domain-containing protein</fullName>
    </submittedName>
</protein>